<feature type="transmembrane region" description="Helical" evidence="1">
    <location>
        <begin position="28"/>
        <end position="46"/>
    </location>
</feature>
<dbReference type="AlphaFoldDB" id="A0A251VM61"/>
<keyword evidence="1" id="KW-0812">Transmembrane</keyword>
<dbReference type="InParanoid" id="A0A251VM61"/>
<reference evidence="2" key="3">
    <citation type="submission" date="2020-06" db="EMBL/GenBank/DDBJ databases">
        <title>Helianthus annuus Genome sequencing and assembly Release 2.</title>
        <authorList>
            <person name="Gouzy J."/>
            <person name="Langlade N."/>
            <person name="Munos S."/>
        </authorList>
    </citation>
    <scope>NUCLEOTIDE SEQUENCE</scope>
    <source>
        <tissue evidence="2">Leaves</tissue>
    </source>
</reference>
<keyword evidence="1" id="KW-1133">Transmembrane helix</keyword>
<dbReference type="EMBL" id="MNCJ02000316">
    <property type="protein sequence ID" value="KAF5820761.1"/>
    <property type="molecule type" value="Genomic_DNA"/>
</dbReference>
<reference evidence="3" key="2">
    <citation type="submission" date="2017-02" db="EMBL/GenBank/DDBJ databases">
        <title>Sunflower complete genome.</title>
        <authorList>
            <person name="Langlade N."/>
            <person name="Munos S."/>
        </authorList>
    </citation>
    <scope>NUCLEOTIDE SEQUENCE [LARGE SCALE GENOMIC DNA]</scope>
    <source>
        <tissue evidence="3">Leaves</tissue>
    </source>
</reference>
<dbReference type="Gramene" id="mRNA:HanXRQr2_Chr01g0005831">
    <property type="protein sequence ID" value="CDS:HanXRQr2_Chr01g0005831.1"/>
    <property type="gene ID" value="HanXRQr2_Chr01g0005831"/>
</dbReference>
<reference evidence="2 4" key="1">
    <citation type="journal article" date="2017" name="Nature">
        <title>The sunflower genome provides insights into oil metabolism, flowering and Asterid evolution.</title>
        <authorList>
            <person name="Badouin H."/>
            <person name="Gouzy J."/>
            <person name="Grassa C.J."/>
            <person name="Murat F."/>
            <person name="Staton S.E."/>
            <person name="Cottret L."/>
            <person name="Lelandais-Briere C."/>
            <person name="Owens G.L."/>
            <person name="Carrere S."/>
            <person name="Mayjonade B."/>
            <person name="Legrand L."/>
            <person name="Gill N."/>
            <person name="Kane N.C."/>
            <person name="Bowers J.E."/>
            <person name="Hubner S."/>
            <person name="Bellec A."/>
            <person name="Berard A."/>
            <person name="Berges H."/>
            <person name="Blanchet N."/>
            <person name="Boniface M.C."/>
            <person name="Brunel D."/>
            <person name="Catrice O."/>
            <person name="Chaidir N."/>
            <person name="Claudel C."/>
            <person name="Donnadieu C."/>
            <person name="Faraut T."/>
            <person name="Fievet G."/>
            <person name="Helmstetter N."/>
            <person name="King M."/>
            <person name="Knapp S.J."/>
            <person name="Lai Z."/>
            <person name="Le Paslier M.C."/>
            <person name="Lippi Y."/>
            <person name="Lorenzon L."/>
            <person name="Mandel J.R."/>
            <person name="Marage G."/>
            <person name="Marchand G."/>
            <person name="Marquand E."/>
            <person name="Bret-Mestries E."/>
            <person name="Morien E."/>
            <person name="Nambeesan S."/>
            <person name="Nguyen T."/>
            <person name="Pegot-Espagnet P."/>
            <person name="Pouilly N."/>
            <person name="Raftis F."/>
            <person name="Sallet E."/>
            <person name="Schiex T."/>
            <person name="Thomas J."/>
            <person name="Vandecasteele C."/>
            <person name="Vares D."/>
            <person name="Vear F."/>
            <person name="Vautrin S."/>
            <person name="Crespi M."/>
            <person name="Mangin B."/>
            <person name="Burke J.M."/>
            <person name="Salse J."/>
            <person name="Munos S."/>
            <person name="Vincourt P."/>
            <person name="Rieseberg L.H."/>
            <person name="Langlade N.B."/>
        </authorList>
    </citation>
    <scope>NUCLEOTIDE SEQUENCE [LARGE SCALE GENOMIC DNA]</scope>
    <source>
        <strain evidence="4">cv. SF193</strain>
        <tissue evidence="2">Leaves</tissue>
    </source>
</reference>
<name>A0A251VM61_HELAN</name>
<proteinExistence type="predicted"/>
<dbReference type="EMBL" id="CM007890">
    <property type="protein sequence ID" value="OTG36092.1"/>
    <property type="molecule type" value="Genomic_DNA"/>
</dbReference>
<dbReference type="Proteomes" id="UP000215914">
    <property type="component" value="Chromosome 1"/>
</dbReference>
<keyword evidence="4" id="KW-1185">Reference proteome</keyword>
<keyword evidence="1" id="KW-0472">Membrane</keyword>
<gene>
    <name evidence="3" type="ORF">HannXRQ_Chr01g0003811</name>
    <name evidence="2" type="ORF">HanXRQr2_Chr01g0005831</name>
</gene>
<evidence type="ECO:0000313" key="4">
    <source>
        <dbReference type="Proteomes" id="UP000215914"/>
    </source>
</evidence>
<evidence type="ECO:0000256" key="1">
    <source>
        <dbReference type="SAM" id="Phobius"/>
    </source>
</evidence>
<evidence type="ECO:0000313" key="2">
    <source>
        <dbReference type="EMBL" id="KAF5820761.1"/>
    </source>
</evidence>
<sequence>MLYNVYHKGFSCVAAPKREGFYIYTHMAYIRIFNFLVLNYVLSLYCRLRWNARGTH</sequence>
<accession>A0A251VM61</accession>
<protein>
    <submittedName>
        <fullName evidence="3">Uncharacterized protein</fullName>
    </submittedName>
</protein>
<organism evidence="3 4">
    <name type="scientific">Helianthus annuus</name>
    <name type="common">Common sunflower</name>
    <dbReference type="NCBI Taxonomy" id="4232"/>
    <lineage>
        <taxon>Eukaryota</taxon>
        <taxon>Viridiplantae</taxon>
        <taxon>Streptophyta</taxon>
        <taxon>Embryophyta</taxon>
        <taxon>Tracheophyta</taxon>
        <taxon>Spermatophyta</taxon>
        <taxon>Magnoliopsida</taxon>
        <taxon>eudicotyledons</taxon>
        <taxon>Gunneridae</taxon>
        <taxon>Pentapetalae</taxon>
        <taxon>asterids</taxon>
        <taxon>campanulids</taxon>
        <taxon>Asterales</taxon>
        <taxon>Asteraceae</taxon>
        <taxon>Asteroideae</taxon>
        <taxon>Heliantheae alliance</taxon>
        <taxon>Heliantheae</taxon>
        <taxon>Helianthus</taxon>
    </lineage>
</organism>
<evidence type="ECO:0000313" key="3">
    <source>
        <dbReference type="EMBL" id="OTG36092.1"/>
    </source>
</evidence>